<dbReference type="InterPro" id="IPR017642">
    <property type="entry name" value="DNA_S_mod_DndB"/>
</dbReference>
<accession>A0A0C5X364</accession>
<dbReference type="OrthoDB" id="9789139at2"/>
<evidence type="ECO:0008006" key="3">
    <source>
        <dbReference type="Google" id="ProtNLM"/>
    </source>
</evidence>
<evidence type="ECO:0000313" key="2">
    <source>
        <dbReference type="Proteomes" id="UP000032303"/>
    </source>
</evidence>
<dbReference type="PATRIC" id="fig|658445.3.peg.5194"/>
<dbReference type="EMBL" id="CP005974">
    <property type="protein sequence ID" value="AJR09780.1"/>
    <property type="molecule type" value="Genomic_DNA"/>
</dbReference>
<protein>
    <recommendedName>
        <fullName evidence="3">DGQHR domain-containing protein</fullName>
    </recommendedName>
</protein>
<dbReference type="HOGENOM" id="CLU_055813_0_0_6"/>
<gene>
    <name evidence="1" type="ORF">H744_2c3136</name>
</gene>
<evidence type="ECO:0000313" key="1">
    <source>
        <dbReference type="EMBL" id="AJR09780.1"/>
    </source>
</evidence>
<dbReference type="InterPro" id="IPR017601">
    <property type="entry name" value="DGQHR-contain_dom"/>
</dbReference>
<dbReference type="CDD" id="cd16413">
    <property type="entry name" value="DGQHR_domain"/>
    <property type="match status" value="1"/>
</dbReference>
<organism evidence="1 2">
    <name type="scientific">Photobacterium gaetbulicola Gung47</name>
    <dbReference type="NCBI Taxonomy" id="658445"/>
    <lineage>
        <taxon>Bacteria</taxon>
        <taxon>Pseudomonadati</taxon>
        <taxon>Pseudomonadota</taxon>
        <taxon>Gammaproteobacteria</taxon>
        <taxon>Vibrionales</taxon>
        <taxon>Vibrionaceae</taxon>
        <taxon>Photobacterium</taxon>
    </lineage>
</organism>
<dbReference type="Pfam" id="PF14072">
    <property type="entry name" value="DndB"/>
    <property type="match status" value="1"/>
</dbReference>
<dbReference type="AlphaFoldDB" id="A0A0C5X364"/>
<dbReference type="Proteomes" id="UP000032303">
    <property type="component" value="Chromosome 2"/>
</dbReference>
<sequence>MNFPLKIPAIKVSQPLGDFYVVSLTADFLLKSCYTIKAEILADSDEENSISYLGKMVNSLVGNQRVRTPKRLKEIKRYSETVDASFPNSIILGANYDPDGNLITSPRERWDIEQVDDNFYYLVIPSSKKLASIIDGQHRVFGFENSSAKNTELLCSVYIDLPLAYHARIFTNININQKRVDKNLAYNLFQFDMEQGEPNSWSPETLAVYFARVLASDEESPLKGKIRLGTVNSRSETSISMASIIDGILSLITNNPKNDRETLHTKSIKDGRDRSMLKSINTSTPLRDYYLNQKDKTLYNLIVSYFSALKKTLWKFDVFQKTLGIHASFDFLKIVCQETKVELLTEEYFIEIFTKANKIDFTDEFFGVQTKLRTRLRNSLVIASGIDDINNLNIKPSDKKLYVEVVA</sequence>
<keyword evidence="2" id="KW-1185">Reference proteome</keyword>
<proteinExistence type="predicted"/>
<reference evidence="1 2" key="1">
    <citation type="submission" date="2013-05" db="EMBL/GenBank/DDBJ databases">
        <title>Complete genome sequence of the lipase-producing bacterium Photobacterium gaetbulicola Gung47.</title>
        <authorList>
            <person name="Kim Y.-O."/>
        </authorList>
    </citation>
    <scope>NUCLEOTIDE SEQUENCE [LARGE SCALE GENOMIC DNA]</scope>
    <source>
        <strain evidence="1 2">Gung47</strain>
    </source>
</reference>
<dbReference type="KEGG" id="pgb:H744_2c3136"/>
<dbReference type="NCBIfam" id="TIGR03187">
    <property type="entry name" value="DGQHR"/>
    <property type="match status" value="1"/>
</dbReference>
<dbReference type="STRING" id="658445.H744_2c3136"/>
<name>A0A0C5X364_9GAMM</name>